<proteinExistence type="predicted"/>
<dbReference type="Gene3D" id="2.60.130.10">
    <property type="entry name" value="Aromatic compound dioxygenase"/>
    <property type="match status" value="1"/>
</dbReference>
<evidence type="ECO:0000313" key="3">
    <source>
        <dbReference type="Proteomes" id="UP000218287"/>
    </source>
</evidence>
<dbReference type="GO" id="GO:0016702">
    <property type="term" value="F:oxidoreductase activity, acting on single donors with incorporation of molecular oxygen, incorporation of two atoms of oxygen"/>
    <property type="evidence" value="ECO:0007669"/>
    <property type="project" value="InterPro"/>
</dbReference>
<dbReference type="PANTHER" id="PTHR34315:SF1">
    <property type="entry name" value="INTRADIOL RING-CLEAVAGE DIOXYGENASES DOMAIN-CONTAINING PROTEIN-RELATED"/>
    <property type="match status" value="1"/>
</dbReference>
<keyword evidence="2" id="KW-0560">Oxidoreductase</keyword>
<dbReference type="InterPro" id="IPR015889">
    <property type="entry name" value="Intradiol_dOase_core"/>
</dbReference>
<gene>
    <name evidence="2" type="ORF">NIES21_29690</name>
</gene>
<dbReference type="Pfam" id="PF00775">
    <property type="entry name" value="Dioxygenase_C"/>
    <property type="match status" value="1"/>
</dbReference>
<dbReference type="EMBL" id="AP018174">
    <property type="protein sequence ID" value="BAY17134.1"/>
    <property type="molecule type" value="Genomic_DNA"/>
</dbReference>
<dbReference type="OrthoDB" id="9805815at2"/>
<dbReference type="InterPro" id="IPR000627">
    <property type="entry name" value="Intradiol_dOase_C"/>
</dbReference>
<accession>A0A1Z4GI04</accession>
<evidence type="ECO:0000313" key="2">
    <source>
        <dbReference type="EMBL" id="BAY17134.1"/>
    </source>
</evidence>
<protein>
    <submittedName>
        <fullName evidence="2">Intradiol ring-cleavage dioxygenase</fullName>
    </submittedName>
</protein>
<evidence type="ECO:0000259" key="1">
    <source>
        <dbReference type="Pfam" id="PF00775"/>
    </source>
</evidence>
<dbReference type="SUPFAM" id="SSF49482">
    <property type="entry name" value="Aromatic compound dioxygenase"/>
    <property type="match status" value="1"/>
</dbReference>
<dbReference type="CDD" id="cd03457">
    <property type="entry name" value="intradiol_dioxygenase_like"/>
    <property type="match status" value="1"/>
</dbReference>
<feature type="domain" description="Intradiol ring-cleavage dioxygenases" evidence="1">
    <location>
        <begin position="67"/>
        <end position="196"/>
    </location>
</feature>
<dbReference type="AlphaFoldDB" id="A0A1Z4GI04"/>
<dbReference type="Proteomes" id="UP000218287">
    <property type="component" value="Chromosome"/>
</dbReference>
<keyword evidence="2" id="KW-0223">Dioxygenase</keyword>
<organism evidence="2 3">
    <name type="scientific">Anabaenopsis circularis NIES-21</name>
    <dbReference type="NCBI Taxonomy" id="1085406"/>
    <lineage>
        <taxon>Bacteria</taxon>
        <taxon>Bacillati</taxon>
        <taxon>Cyanobacteriota</taxon>
        <taxon>Cyanophyceae</taxon>
        <taxon>Nostocales</taxon>
        <taxon>Nodulariaceae</taxon>
        <taxon>Anabaenopsis</taxon>
    </lineage>
</organism>
<dbReference type="PANTHER" id="PTHR34315">
    <property type="match status" value="1"/>
</dbReference>
<dbReference type="GO" id="GO:0008199">
    <property type="term" value="F:ferric iron binding"/>
    <property type="evidence" value="ECO:0007669"/>
    <property type="project" value="InterPro"/>
</dbReference>
<name>A0A1Z4GI04_9CYAN</name>
<sequence>MNINNRLLSRREALGLFRAGGTAIFVVGCMPKKSISPQQQVSVATPISSTTNSANLPGCVVSPQQTEGPYFVDEKLNRSDIRADPADGSVKAGVPLQLKLHISQIGGSGCTPLAGAIVDIWHCDALGVYSDVTDQSFNTVGKKFLRGYQVTDAQGNVQFTTIYPGWYPGRTVHIHFKVRTEGKSAQGYEFTSQLYFDDAMSDRIYTQAPYASKGQRTLKNADDGIFQDGGEQMLLKLTSNGQGYTATFDVGFQMV</sequence>
<dbReference type="PROSITE" id="PS51257">
    <property type="entry name" value="PROKAR_LIPOPROTEIN"/>
    <property type="match status" value="1"/>
</dbReference>
<reference evidence="2 3" key="1">
    <citation type="submission" date="2017-06" db="EMBL/GenBank/DDBJ databases">
        <title>Genome sequencing of cyanobaciteial culture collection at National Institute for Environmental Studies (NIES).</title>
        <authorList>
            <person name="Hirose Y."/>
            <person name="Shimura Y."/>
            <person name="Fujisawa T."/>
            <person name="Nakamura Y."/>
            <person name="Kawachi M."/>
        </authorList>
    </citation>
    <scope>NUCLEOTIDE SEQUENCE [LARGE SCALE GENOMIC DNA]</scope>
    <source>
        <strain evidence="2 3">NIES-21</strain>
    </source>
</reference>
<keyword evidence="3" id="KW-1185">Reference proteome</keyword>